<accession>A0ABP9A712</accession>
<dbReference type="Gene3D" id="3.40.30.10">
    <property type="entry name" value="Glutaredoxin"/>
    <property type="match status" value="1"/>
</dbReference>
<comment type="subcellular location">
    <subcellularLocation>
        <location evidence="1">Cell envelope</location>
    </subcellularLocation>
</comment>
<dbReference type="CDD" id="cd02966">
    <property type="entry name" value="TlpA_like_family"/>
    <property type="match status" value="1"/>
</dbReference>
<dbReference type="Proteomes" id="UP001500141">
    <property type="component" value="Unassembled WGS sequence"/>
</dbReference>
<dbReference type="InterPro" id="IPR050553">
    <property type="entry name" value="Thioredoxin_ResA/DsbE_sf"/>
</dbReference>
<keyword evidence="4" id="KW-0676">Redox-active center</keyword>
<dbReference type="InterPro" id="IPR000866">
    <property type="entry name" value="AhpC/TSA"/>
</dbReference>
<keyword evidence="2" id="KW-0201">Cytochrome c-type biogenesis</keyword>
<dbReference type="PANTHER" id="PTHR42852">
    <property type="entry name" value="THIOL:DISULFIDE INTERCHANGE PROTEIN DSBE"/>
    <property type="match status" value="1"/>
</dbReference>
<dbReference type="InterPro" id="IPR013766">
    <property type="entry name" value="Thioredoxin_domain"/>
</dbReference>
<keyword evidence="7" id="KW-1185">Reference proteome</keyword>
<proteinExistence type="predicted"/>
<feature type="domain" description="Thioredoxin" evidence="5">
    <location>
        <begin position="213"/>
        <end position="334"/>
    </location>
</feature>
<dbReference type="SUPFAM" id="SSF52833">
    <property type="entry name" value="Thioredoxin-like"/>
    <property type="match status" value="1"/>
</dbReference>
<dbReference type="InterPro" id="IPR025380">
    <property type="entry name" value="DUF4369"/>
</dbReference>
<comment type="caution">
    <text evidence="6">The sequence shown here is derived from an EMBL/GenBank/DDBJ whole genome shotgun (WGS) entry which is preliminary data.</text>
</comment>
<evidence type="ECO:0000256" key="1">
    <source>
        <dbReference type="ARBA" id="ARBA00004196"/>
    </source>
</evidence>
<evidence type="ECO:0000313" key="6">
    <source>
        <dbReference type="EMBL" id="GAA4774237.1"/>
    </source>
</evidence>
<dbReference type="InterPro" id="IPR036249">
    <property type="entry name" value="Thioredoxin-like_sf"/>
</dbReference>
<evidence type="ECO:0000313" key="7">
    <source>
        <dbReference type="Proteomes" id="UP001500141"/>
    </source>
</evidence>
<dbReference type="PANTHER" id="PTHR42852:SF6">
    <property type="entry name" value="THIOL:DISULFIDE INTERCHANGE PROTEIN DSBE"/>
    <property type="match status" value="1"/>
</dbReference>
<sequence length="352" mass="41372">MKLIFKTLFILFFINNSLGQTSKYNFTLDCFLKNDLEGYMFVEYEGKLDSCLIVNNNFSFEGLIDKDIVRAVFYLKDKPSNVFGVYLEKKQIKLELSVEDRLMNNGSKLSFFKLLSIHGTETAKIEDEYNEIWQKYLFDKTKDYRPNLYRKLDEIVVNHPKNPLGVDLLSSLTRQKDTDKNILKSIYVKIDKSIASESTIKFIEQDLYPENFIKIDDLVFDFELPDDKGKIFNTKDLKGKWYLLDFWASWCEPCRKQMPSLKKVYSLYKNRNFEILGISIDKNKSNWINALKKENVDWINVIENKEFLGEVVKKYHINSIPSNVLINNYGKVIAKNIDLDQLEVILKNIKVN</sequence>
<dbReference type="Pfam" id="PF00578">
    <property type="entry name" value="AhpC-TSA"/>
    <property type="match status" value="1"/>
</dbReference>
<organism evidence="6 7">
    <name type="scientific">Flavobacterium hankyongi</name>
    <dbReference type="NCBI Taxonomy" id="1176532"/>
    <lineage>
        <taxon>Bacteria</taxon>
        <taxon>Pseudomonadati</taxon>
        <taxon>Bacteroidota</taxon>
        <taxon>Flavobacteriia</taxon>
        <taxon>Flavobacteriales</taxon>
        <taxon>Flavobacteriaceae</taxon>
        <taxon>Flavobacterium</taxon>
    </lineage>
</organism>
<gene>
    <name evidence="6" type="ORF">GCM10023230_26100</name>
</gene>
<dbReference type="PROSITE" id="PS51352">
    <property type="entry name" value="THIOREDOXIN_2"/>
    <property type="match status" value="1"/>
</dbReference>
<name>A0ABP9A712_9FLAO</name>
<evidence type="ECO:0000256" key="4">
    <source>
        <dbReference type="ARBA" id="ARBA00023284"/>
    </source>
</evidence>
<protein>
    <submittedName>
        <fullName evidence="6">TlpA disulfide reductase family protein</fullName>
    </submittedName>
</protein>
<dbReference type="Pfam" id="PF14289">
    <property type="entry name" value="DUF4369"/>
    <property type="match status" value="1"/>
</dbReference>
<evidence type="ECO:0000256" key="2">
    <source>
        <dbReference type="ARBA" id="ARBA00022748"/>
    </source>
</evidence>
<dbReference type="InterPro" id="IPR017937">
    <property type="entry name" value="Thioredoxin_CS"/>
</dbReference>
<dbReference type="RefSeq" id="WP_264543421.1">
    <property type="nucleotide sequence ID" value="NZ_BAABIP010000022.1"/>
</dbReference>
<dbReference type="PROSITE" id="PS00194">
    <property type="entry name" value="THIOREDOXIN_1"/>
    <property type="match status" value="1"/>
</dbReference>
<evidence type="ECO:0000259" key="5">
    <source>
        <dbReference type="PROSITE" id="PS51352"/>
    </source>
</evidence>
<reference evidence="7" key="1">
    <citation type="journal article" date="2019" name="Int. J. Syst. Evol. Microbiol.">
        <title>The Global Catalogue of Microorganisms (GCM) 10K type strain sequencing project: providing services to taxonomists for standard genome sequencing and annotation.</title>
        <authorList>
            <consortium name="The Broad Institute Genomics Platform"/>
            <consortium name="The Broad Institute Genome Sequencing Center for Infectious Disease"/>
            <person name="Wu L."/>
            <person name="Ma J."/>
        </authorList>
    </citation>
    <scope>NUCLEOTIDE SEQUENCE [LARGE SCALE GENOMIC DNA]</scope>
    <source>
        <strain evidence="7">JCM 18198</strain>
    </source>
</reference>
<dbReference type="EMBL" id="BAABIP010000022">
    <property type="protein sequence ID" value="GAA4774237.1"/>
    <property type="molecule type" value="Genomic_DNA"/>
</dbReference>
<keyword evidence="3" id="KW-1015">Disulfide bond</keyword>
<evidence type="ECO:0000256" key="3">
    <source>
        <dbReference type="ARBA" id="ARBA00023157"/>
    </source>
</evidence>